<evidence type="ECO:0000313" key="2">
    <source>
        <dbReference type="EMBL" id="MFD2740113.1"/>
    </source>
</evidence>
<name>A0ABW5U2Q8_9RHOB</name>
<feature type="region of interest" description="Disordered" evidence="1">
    <location>
        <begin position="1"/>
        <end position="30"/>
    </location>
</feature>
<protein>
    <submittedName>
        <fullName evidence="2">Uncharacterized protein</fullName>
    </submittedName>
</protein>
<gene>
    <name evidence="2" type="ORF">ACFSUD_11065</name>
</gene>
<proteinExistence type="predicted"/>
<dbReference type="Proteomes" id="UP001597474">
    <property type="component" value="Unassembled WGS sequence"/>
</dbReference>
<evidence type="ECO:0000313" key="3">
    <source>
        <dbReference type="Proteomes" id="UP001597474"/>
    </source>
</evidence>
<dbReference type="RefSeq" id="WP_386374363.1">
    <property type="nucleotide sequence ID" value="NZ_JBHUMP010000008.1"/>
</dbReference>
<feature type="compositionally biased region" description="Low complexity" evidence="1">
    <location>
        <begin position="12"/>
        <end position="21"/>
    </location>
</feature>
<organism evidence="2 3">
    <name type="scientific">Sulfitobacter aestuarii</name>
    <dbReference type="NCBI Taxonomy" id="2161676"/>
    <lineage>
        <taxon>Bacteria</taxon>
        <taxon>Pseudomonadati</taxon>
        <taxon>Pseudomonadota</taxon>
        <taxon>Alphaproteobacteria</taxon>
        <taxon>Rhodobacterales</taxon>
        <taxon>Roseobacteraceae</taxon>
        <taxon>Sulfitobacter</taxon>
    </lineage>
</organism>
<accession>A0ABW5U2Q8</accession>
<comment type="caution">
    <text evidence="2">The sequence shown here is derived from an EMBL/GenBank/DDBJ whole genome shotgun (WGS) entry which is preliminary data.</text>
</comment>
<sequence length="71" mass="7854">MAEASDLASDLMPSDMMPSDMAKTAASIRRTAPRERAAPLRWLELLEVSRDADTNCTAELARLLDHARRLA</sequence>
<reference evidence="3" key="1">
    <citation type="journal article" date="2019" name="Int. J. Syst. Evol. Microbiol.">
        <title>The Global Catalogue of Microorganisms (GCM) 10K type strain sequencing project: providing services to taxonomists for standard genome sequencing and annotation.</title>
        <authorList>
            <consortium name="The Broad Institute Genomics Platform"/>
            <consortium name="The Broad Institute Genome Sequencing Center for Infectious Disease"/>
            <person name="Wu L."/>
            <person name="Ma J."/>
        </authorList>
    </citation>
    <scope>NUCLEOTIDE SEQUENCE [LARGE SCALE GENOMIC DNA]</scope>
    <source>
        <strain evidence="3">TISTR 2562</strain>
    </source>
</reference>
<dbReference type="EMBL" id="JBHUMP010000008">
    <property type="protein sequence ID" value="MFD2740113.1"/>
    <property type="molecule type" value="Genomic_DNA"/>
</dbReference>
<evidence type="ECO:0000256" key="1">
    <source>
        <dbReference type="SAM" id="MobiDB-lite"/>
    </source>
</evidence>
<keyword evidence="3" id="KW-1185">Reference proteome</keyword>